<dbReference type="PROSITE" id="PS00135">
    <property type="entry name" value="TRYPSIN_SER"/>
    <property type="match status" value="1"/>
</dbReference>
<evidence type="ECO:0000256" key="7">
    <source>
        <dbReference type="ARBA" id="ARBA00023145"/>
    </source>
</evidence>
<keyword evidence="12" id="KW-0964">Secreted</keyword>
<feature type="domain" description="Peptidase S1" evidence="13">
    <location>
        <begin position="123"/>
        <end position="378"/>
    </location>
</feature>
<dbReference type="PROSITE" id="PS50240">
    <property type="entry name" value="TRYPSIN_DOM"/>
    <property type="match status" value="1"/>
</dbReference>
<reference evidence="14" key="1">
    <citation type="submission" date="2014-11" db="EMBL/GenBank/DDBJ databases">
        <authorList>
            <person name="Geib S."/>
        </authorList>
    </citation>
    <scope>NUCLEOTIDE SEQUENCE</scope>
</reference>
<dbReference type="SMART" id="SM00020">
    <property type="entry name" value="Tryp_SPc"/>
    <property type="match status" value="1"/>
</dbReference>
<evidence type="ECO:0000256" key="12">
    <source>
        <dbReference type="RuleBase" id="RU366078"/>
    </source>
</evidence>
<keyword evidence="6" id="KW-0106">Calcium</keyword>
<dbReference type="InterPro" id="IPR043504">
    <property type="entry name" value="Peptidase_S1_PA_chymotrypsin"/>
</dbReference>
<dbReference type="InterPro" id="IPR018114">
    <property type="entry name" value="TRYPSIN_HIS"/>
</dbReference>
<dbReference type="Gene3D" id="2.40.10.10">
    <property type="entry name" value="Trypsin-like serine proteases"/>
    <property type="match status" value="2"/>
</dbReference>
<gene>
    <name evidence="14" type="primary">ea_34</name>
    <name evidence="15" type="synonym">ea_33</name>
    <name evidence="14" type="ORF">g.30498</name>
    <name evidence="15" type="ORF">g.30499</name>
</gene>
<evidence type="ECO:0000256" key="10">
    <source>
        <dbReference type="ARBA" id="ARBA00024195"/>
    </source>
</evidence>
<dbReference type="GO" id="GO:0005576">
    <property type="term" value="C:extracellular region"/>
    <property type="evidence" value="ECO:0007669"/>
    <property type="project" value="UniProtKB-SubCell"/>
</dbReference>
<dbReference type="PROSITE" id="PS00134">
    <property type="entry name" value="TRYPSIN_HIS"/>
    <property type="match status" value="1"/>
</dbReference>
<dbReference type="InterPro" id="IPR009003">
    <property type="entry name" value="Peptidase_S1_PA"/>
</dbReference>
<keyword evidence="9" id="KW-0325">Glycoprotein</keyword>
<dbReference type="CDD" id="cd00190">
    <property type="entry name" value="Tryp_SPc"/>
    <property type="match status" value="1"/>
</dbReference>
<evidence type="ECO:0000259" key="13">
    <source>
        <dbReference type="PROSITE" id="PS50240"/>
    </source>
</evidence>
<keyword evidence="3 12" id="KW-0732">Signal</keyword>
<dbReference type="InterPro" id="IPR001314">
    <property type="entry name" value="Peptidase_S1A"/>
</dbReference>
<evidence type="ECO:0000256" key="9">
    <source>
        <dbReference type="ARBA" id="ARBA00023180"/>
    </source>
</evidence>
<dbReference type="GO" id="GO:0051604">
    <property type="term" value="P:protein maturation"/>
    <property type="evidence" value="ECO:0007669"/>
    <property type="project" value="UniProtKB-ARBA"/>
</dbReference>
<dbReference type="InterPro" id="IPR001254">
    <property type="entry name" value="Trypsin_dom"/>
</dbReference>
<evidence type="ECO:0000256" key="11">
    <source>
        <dbReference type="RuleBase" id="RU363034"/>
    </source>
</evidence>
<keyword evidence="8" id="KW-1015">Disulfide bond</keyword>
<dbReference type="GO" id="GO:0046872">
    <property type="term" value="F:metal ion binding"/>
    <property type="evidence" value="ECO:0007669"/>
    <property type="project" value="UniProtKB-KW"/>
</dbReference>
<evidence type="ECO:0000256" key="8">
    <source>
        <dbReference type="ARBA" id="ARBA00023157"/>
    </source>
</evidence>
<dbReference type="InterPro" id="IPR051487">
    <property type="entry name" value="Ser/Thr_Proteases_Immune/Dev"/>
</dbReference>
<dbReference type="EC" id="3.4.21.-" evidence="11"/>
<dbReference type="GO" id="GO:0006508">
    <property type="term" value="P:proteolysis"/>
    <property type="evidence" value="ECO:0007669"/>
    <property type="project" value="UniProtKB-KW"/>
</dbReference>
<evidence type="ECO:0000256" key="1">
    <source>
        <dbReference type="ARBA" id="ARBA00022670"/>
    </source>
</evidence>
<comment type="domain">
    <text evidence="12">The clip domain consists of 35-55 residues which are 'knitted' together usually by 3 conserved disulfide bonds forming a clip-like compact structure.</text>
</comment>
<dbReference type="SUPFAM" id="SSF50494">
    <property type="entry name" value="Trypsin-like serine proteases"/>
    <property type="match status" value="1"/>
</dbReference>
<dbReference type="EMBL" id="GBXI01004769">
    <property type="protein sequence ID" value="JAD09523.1"/>
    <property type="molecule type" value="Transcribed_RNA"/>
</dbReference>
<comment type="subcellular location">
    <subcellularLocation>
        <location evidence="12">Secreted</location>
    </subcellularLocation>
</comment>
<dbReference type="PRINTS" id="PR00722">
    <property type="entry name" value="CHYMOTRYPSIN"/>
</dbReference>
<dbReference type="InterPro" id="IPR038565">
    <property type="entry name" value="CLIP_sf"/>
</dbReference>
<dbReference type="InterPro" id="IPR022700">
    <property type="entry name" value="CLIP"/>
</dbReference>
<dbReference type="Gene3D" id="3.30.1640.30">
    <property type="match status" value="1"/>
</dbReference>
<name>A0A0A1WE19_ZEUCU</name>
<proteinExistence type="inferred from homology"/>
<keyword evidence="7" id="KW-0865">Zymogen</keyword>
<evidence type="ECO:0000256" key="3">
    <source>
        <dbReference type="ARBA" id="ARBA00022729"/>
    </source>
</evidence>
<evidence type="ECO:0000256" key="2">
    <source>
        <dbReference type="ARBA" id="ARBA00022723"/>
    </source>
</evidence>
<evidence type="ECO:0000256" key="6">
    <source>
        <dbReference type="ARBA" id="ARBA00022837"/>
    </source>
</evidence>
<dbReference type="Pfam" id="PF12032">
    <property type="entry name" value="CLIP"/>
    <property type="match status" value="1"/>
</dbReference>
<dbReference type="PANTHER" id="PTHR24256">
    <property type="entry name" value="TRYPTASE-RELATED"/>
    <property type="match status" value="1"/>
</dbReference>
<dbReference type="EMBL" id="GBXI01017582">
    <property type="protein sequence ID" value="JAC96709.1"/>
    <property type="molecule type" value="Transcribed_RNA"/>
</dbReference>
<keyword evidence="1 11" id="KW-0645">Protease</keyword>
<keyword evidence="4 11" id="KW-0378">Hydrolase</keyword>
<organism evidence="14">
    <name type="scientific">Zeugodacus cucurbitae</name>
    <name type="common">Melon fruit fly</name>
    <name type="synonym">Bactrocera cucurbitae</name>
    <dbReference type="NCBI Taxonomy" id="28588"/>
    <lineage>
        <taxon>Eukaryota</taxon>
        <taxon>Metazoa</taxon>
        <taxon>Ecdysozoa</taxon>
        <taxon>Arthropoda</taxon>
        <taxon>Hexapoda</taxon>
        <taxon>Insecta</taxon>
        <taxon>Pterygota</taxon>
        <taxon>Neoptera</taxon>
        <taxon>Endopterygota</taxon>
        <taxon>Diptera</taxon>
        <taxon>Brachycera</taxon>
        <taxon>Muscomorpha</taxon>
        <taxon>Tephritoidea</taxon>
        <taxon>Tephritidae</taxon>
        <taxon>Zeugodacus</taxon>
        <taxon>Zeugodacus</taxon>
    </lineage>
</organism>
<sequence>MWHQTITFSSSHCLKLLIILQVFILSNTSDNNKITFPCHAPNGSPGVCLYYNECANLTDWRIQNNIHDADDVKKMLCGNDEIHLCCNRTNYYFPDTNYITQLNPKGLEILNAVECNRLSGDRVSNGKAATLGQYPFMALLKYNRVGDQFLCGGTLITSLFVLTAAHCITQDLSSVRLGEHDTSTDVDCVGSIRLCLPKTEEYEIAQIFRHPYYSLRRLTHDVALLKLKTEVITQVHIKPICLPISQLVYDQSNTIRHYTIAGWGRTESNEKSNVLQHAKIPHQARDVCQRAFSRFGVNITHDHICAGGENRIDTCAGDSGGPLFALVPFKLINSYIIRREVQFGIVSLGMENCGHRNVSAAAYANLMKYMPWVTEIIGNYTP</sequence>
<evidence type="ECO:0000313" key="15">
    <source>
        <dbReference type="EMBL" id="JAD09523.1"/>
    </source>
</evidence>
<dbReference type="SMART" id="SM00680">
    <property type="entry name" value="CLIP"/>
    <property type="match status" value="1"/>
</dbReference>
<protein>
    <recommendedName>
        <fullName evidence="12">CLIP domain-containing serine protease</fullName>
        <ecNumber evidence="11">3.4.21.-</ecNumber>
    </recommendedName>
</protein>
<evidence type="ECO:0000256" key="4">
    <source>
        <dbReference type="ARBA" id="ARBA00022801"/>
    </source>
</evidence>
<comment type="similarity">
    <text evidence="10 12">Belongs to the peptidase S1 family. CLIP subfamily.</text>
</comment>
<dbReference type="FunFam" id="2.40.10.10:FF:000078">
    <property type="entry name" value="Serine protease H137"/>
    <property type="match status" value="1"/>
</dbReference>
<dbReference type="InterPro" id="IPR033116">
    <property type="entry name" value="TRYPSIN_SER"/>
</dbReference>
<keyword evidence="2" id="KW-0479">Metal-binding</keyword>
<dbReference type="AlphaFoldDB" id="A0A0A1WE19"/>
<evidence type="ECO:0000256" key="5">
    <source>
        <dbReference type="ARBA" id="ARBA00022825"/>
    </source>
</evidence>
<feature type="chain" id="PRO_5011029275" description="CLIP domain-containing serine protease" evidence="12">
    <location>
        <begin position="29"/>
        <end position="382"/>
    </location>
</feature>
<feature type="signal peptide" evidence="12">
    <location>
        <begin position="1"/>
        <end position="28"/>
    </location>
</feature>
<dbReference type="FunFam" id="2.40.10.10:FF:000028">
    <property type="entry name" value="Serine protease easter"/>
    <property type="match status" value="1"/>
</dbReference>
<dbReference type="Pfam" id="PF00089">
    <property type="entry name" value="Trypsin"/>
    <property type="match status" value="1"/>
</dbReference>
<reference evidence="14" key="2">
    <citation type="journal article" date="2015" name="Gigascience">
        <title>Reconstructing a comprehensive transcriptome assembly of a white-pupal translocated strain of the pest fruit fly Bactrocera cucurbitae.</title>
        <authorList>
            <person name="Sim S.B."/>
            <person name="Calla B."/>
            <person name="Hall B."/>
            <person name="DeRego T."/>
            <person name="Geib S.M."/>
        </authorList>
    </citation>
    <scope>NUCLEOTIDE SEQUENCE</scope>
</reference>
<evidence type="ECO:0000313" key="14">
    <source>
        <dbReference type="EMBL" id="JAC96709.1"/>
    </source>
</evidence>
<keyword evidence="5 11" id="KW-0720">Serine protease</keyword>
<dbReference type="GO" id="GO:0004252">
    <property type="term" value="F:serine-type endopeptidase activity"/>
    <property type="evidence" value="ECO:0007669"/>
    <property type="project" value="UniProtKB-UniRule"/>
</dbReference>
<accession>A0A0A1WE19</accession>